<feature type="compositionally biased region" description="Basic and acidic residues" evidence="4">
    <location>
        <begin position="50"/>
        <end position="63"/>
    </location>
</feature>
<reference evidence="7" key="1">
    <citation type="journal article" date="2020" name="Stud. Mycol.">
        <title>101 Dothideomycetes genomes: a test case for predicting lifestyles and emergence of pathogens.</title>
        <authorList>
            <person name="Haridas S."/>
            <person name="Albert R."/>
            <person name="Binder M."/>
            <person name="Bloem J."/>
            <person name="Labutti K."/>
            <person name="Salamov A."/>
            <person name="Andreopoulos B."/>
            <person name="Baker S."/>
            <person name="Barry K."/>
            <person name="Bills G."/>
            <person name="Bluhm B."/>
            <person name="Cannon C."/>
            <person name="Castanera R."/>
            <person name="Culley D."/>
            <person name="Daum C."/>
            <person name="Ezra D."/>
            <person name="Gonzalez J."/>
            <person name="Henrissat B."/>
            <person name="Kuo A."/>
            <person name="Liang C."/>
            <person name="Lipzen A."/>
            <person name="Lutzoni F."/>
            <person name="Magnuson J."/>
            <person name="Mondo S."/>
            <person name="Nolan M."/>
            <person name="Ohm R."/>
            <person name="Pangilinan J."/>
            <person name="Park H.-J."/>
            <person name="Ramirez L."/>
            <person name="Alfaro M."/>
            <person name="Sun H."/>
            <person name="Tritt A."/>
            <person name="Yoshinaga Y."/>
            <person name="Zwiers L.-H."/>
            <person name="Turgeon B."/>
            <person name="Goodwin S."/>
            <person name="Spatafora J."/>
            <person name="Crous P."/>
            <person name="Grigoriev I."/>
        </authorList>
    </citation>
    <scope>NUCLEOTIDE SEQUENCE</scope>
    <source>
        <strain evidence="7">CBS 107.79</strain>
    </source>
</reference>
<dbReference type="AlphaFoldDB" id="A0A6A5UXH5"/>
<dbReference type="GO" id="GO:0005737">
    <property type="term" value="C:cytoplasm"/>
    <property type="evidence" value="ECO:0007669"/>
    <property type="project" value="TreeGrafter"/>
</dbReference>
<dbReference type="GO" id="GO:0016787">
    <property type="term" value="F:hydrolase activity"/>
    <property type="evidence" value="ECO:0007669"/>
    <property type="project" value="UniProtKB-KW"/>
</dbReference>
<evidence type="ECO:0000256" key="1">
    <source>
        <dbReference type="ARBA" id="ARBA00022741"/>
    </source>
</evidence>
<dbReference type="GO" id="GO:0005524">
    <property type="term" value="F:ATP binding"/>
    <property type="evidence" value="ECO:0007669"/>
    <property type="project" value="UniProtKB-KW"/>
</dbReference>
<evidence type="ECO:0000259" key="5">
    <source>
        <dbReference type="PROSITE" id="PS51192"/>
    </source>
</evidence>
<dbReference type="Pfam" id="PF00176">
    <property type="entry name" value="SNF2-rel_dom"/>
    <property type="match status" value="1"/>
</dbReference>
<dbReference type="GO" id="GO:0008094">
    <property type="term" value="F:ATP-dependent activity, acting on DNA"/>
    <property type="evidence" value="ECO:0007669"/>
    <property type="project" value="TreeGrafter"/>
</dbReference>
<dbReference type="PANTHER" id="PTHR45626">
    <property type="entry name" value="TRANSCRIPTION TERMINATION FACTOR 2-RELATED"/>
    <property type="match status" value="1"/>
</dbReference>
<dbReference type="InterPro" id="IPR049730">
    <property type="entry name" value="SNF2/RAD54-like_C"/>
</dbReference>
<sequence>MNPAALLDPKGARRRETAAAAPQYSSPTPQYQQAFDPRALLNPRSVSKRPASEYEQERGRATDEESPGQISLVERLHNVYERTASPAKKIKTDDDHKKTHSAASFAGRNALEMSKPQSGQATPLPPSAAIDLTMSDDEDAEVQVVQDNSNEMICLGKIKNIYIQAHSVPYPDPKKYHGNHGSQGRIKIAFRRGGGDRHNYNILCVDGSGREFGRVDHRTAGGLAPLMDNAKTTGMMWMAWTEPRRKKPGEGPPGSPLSSLLGMTFQLYCPRKYAQHIGNHLAKTKIYLDDPSFELQRYDYFNPQTHSQWTKESTTYATFEQPRHNYVSSGSYVLRSVDEIRSDVQNVFDTIGEVEELPLREPSTMVKTPLYKHQKQALYFLWDKEQLHDGEEADHRTDLLWQPKFRDTGRKYYQHVISGEESPTRPPNSCRGGILADEMGLGKTLSILSLVADDESRVAASIFQQKKPTVKPGILIQPIVNSRGTLLVCPLSTMYNWKEQLERHFPAGRGLKWINYHGKSRGSLTPQTLADHDVVITTYNMISADFADKAVPLPRVNWFRIVLDEAHAIRNVNTKQSVAACTLSGQRRWAVTGTPVQNRLDDLGALFRFLRLHPFDTTSGFNTFILGPFKNADPDVVPRLQLLVSSVTLRRVKERVLEIELPSRTDLVVKLEFSKDERKLHDWFEQDSFRKVNAVTSGDKMGGKSYARILTAITNLRLICAHGRDLLNEEALKVTDGMTYDNPMEIADEDNADAATINRHQAYDMLELFRQTDSDECAYPDCRTKLASNEVDDDDEDDAKADTAGHMTSCYHIVCAKHTRALRQELAKSSADDGLCTCPFCDSRITQTLFELRKSDYATYLEEQERLKRDPKLSKKIGAYVGPSTKTKALLTDLAEHRAWSMAHPHEAPIKSVVFSTWTTHLDLIEIALTNEGHKYVRLDGRMSREARNRSLEAFDKDDSVTIILVSIGAGGLGLNLTKANNAFVMEPQFNPAAEAQAVDRVHRLGQTRPVTIKRFIMENSFEEKMLDLQRKKKALADLTMAREKSTKEQAAKQRLEDLRSLFR</sequence>
<dbReference type="OrthoDB" id="448448at2759"/>
<dbReference type="Gene3D" id="3.40.50.10810">
    <property type="entry name" value="Tandem AAA-ATPase domain"/>
    <property type="match status" value="1"/>
</dbReference>
<evidence type="ECO:0000313" key="8">
    <source>
        <dbReference type="Proteomes" id="UP000800036"/>
    </source>
</evidence>
<feature type="region of interest" description="Disordered" evidence="4">
    <location>
        <begin position="1"/>
        <end position="70"/>
    </location>
</feature>
<dbReference type="CDD" id="cd18008">
    <property type="entry name" value="DEXDc_SHPRH-like"/>
    <property type="match status" value="1"/>
</dbReference>
<feature type="compositionally biased region" description="Low complexity" evidence="4">
    <location>
        <begin position="22"/>
        <end position="33"/>
    </location>
</feature>
<dbReference type="Pfam" id="PF00271">
    <property type="entry name" value="Helicase_C"/>
    <property type="match status" value="1"/>
</dbReference>
<dbReference type="InterPro" id="IPR014001">
    <property type="entry name" value="Helicase_ATP-bd"/>
</dbReference>
<feature type="domain" description="Helicase ATP-binding" evidence="5">
    <location>
        <begin position="424"/>
        <end position="613"/>
    </location>
</feature>
<evidence type="ECO:0000256" key="3">
    <source>
        <dbReference type="ARBA" id="ARBA00022840"/>
    </source>
</evidence>
<keyword evidence="2" id="KW-0378">Hydrolase</keyword>
<evidence type="ECO:0000256" key="2">
    <source>
        <dbReference type="ARBA" id="ARBA00022801"/>
    </source>
</evidence>
<dbReference type="PROSITE" id="PS51194">
    <property type="entry name" value="HELICASE_CTER"/>
    <property type="match status" value="1"/>
</dbReference>
<dbReference type="InterPro" id="IPR038718">
    <property type="entry name" value="SNF2-like_sf"/>
</dbReference>
<dbReference type="SUPFAM" id="SSF52540">
    <property type="entry name" value="P-loop containing nucleoside triphosphate hydrolases"/>
    <property type="match status" value="2"/>
</dbReference>
<proteinExistence type="predicted"/>
<keyword evidence="3" id="KW-0067">ATP-binding</keyword>
<dbReference type="GO" id="GO:0000724">
    <property type="term" value="P:double-strand break repair via homologous recombination"/>
    <property type="evidence" value="ECO:0007669"/>
    <property type="project" value="TreeGrafter"/>
</dbReference>
<dbReference type="InterPro" id="IPR050628">
    <property type="entry name" value="SNF2_RAD54_helicase_TF"/>
</dbReference>
<evidence type="ECO:0000256" key="4">
    <source>
        <dbReference type="SAM" id="MobiDB-lite"/>
    </source>
</evidence>
<dbReference type="InterPro" id="IPR000330">
    <property type="entry name" value="SNF2_N"/>
</dbReference>
<evidence type="ECO:0008006" key="9">
    <source>
        <dbReference type="Google" id="ProtNLM"/>
    </source>
</evidence>
<evidence type="ECO:0000259" key="6">
    <source>
        <dbReference type="PROSITE" id="PS51194"/>
    </source>
</evidence>
<dbReference type="EMBL" id="ML976719">
    <property type="protein sequence ID" value="KAF1968512.1"/>
    <property type="molecule type" value="Genomic_DNA"/>
</dbReference>
<feature type="domain" description="Helicase C-terminal" evidence="6">
    <location>
        <begin position="886"/>
        <end position="1047"/>
    </location>
</feature>
<dbReference type="Gene3D" id="3.40.50.300">
    <property type="entry name" value="P-loop containing nucleotide triphosphate hydrolases"/>
    <property type="match status" value="1"/>
</dbReference>
<organism evidence="7 8">
    <name type="scientific">Bimuria novae-zelandiae CBS 107.79</name>
    <dbReference type="NCBI Taxonomy" id="1447943"/>
    <lineage>
        <taxon>Eukaryota</taxon>
        <taxon>Fungi</taxon>
        <taxon>Dikarya</taxon>
        <taxon>Ascomycota</taxon>
        <taxon>Pezizomycotina</taxon>
        <taxon>Dothideomycetes</taxon>
        <taxon>Pleosporomycetidae</taxon>
        <taxon>Pleosporales</taxon>
        <taxon>Massarineae</taxon>
        <taxon>Didymosphaeriaceae</taxon>
        <taxon>Bimuria</taxon>
    </lineage>
</organism>
<dbReference type="SMART" id="SM00487">
    <property type="entry name" value="DEXDc"/>
    <property type="match status" value="1"/>
</dbReference>
<dbReference type="GO" id="GO:0005634">
    <property type="term" value="C:nucleus"/>
    <property type="evidence" value="ECO:0007669"/>
    <property type="project" value="TreeGrafter"/>
</dbReference>
<dbReference type="PANTHER" id="PTHR45626:SF16">
    <property type="entry name" value="ATP-DEPENDENT HELICASE ULS1"/>
    <property type="match status" value="1"/>
</dbReference>
<protein>
    <recommendedName>
        <fullName evidence="9">SNF2 family helicase/ATPase-like protein</fullName>
    </recommendedName>
</protein>
<keyword evidence="1" id="KW-0547">Nucleotide-binding</keyword>
<gene>
    <name evidence="7" type="ORF">BU23DRAFT_260954</name>
</gene>
<dbReference type="InterPro" id="IPR027417">
    <property type="entry name" value="P-loop_NTPase"/>
</dbReference>
<evidence type="ECO:0000313" key="7">
    <source>
        <dbReference type="EMBL" id="KAF1968512.1"/>
    </source>
</evidence>
<dbReference type="Proteomes" id="UP000800036">
    <property type="component" value="Unassembled WGS sequence"/>
</dbReference>
<feature type="region of interest" description="Disordered" evidence="4">
    <location>
        <begin position="84"/>
        <end position="127"/>
    </location>
</feature>
<dbReference type="SMART" id="SM00490">
    <property type="entry name" value="HELICc"/>
    <property type="match status" value="1"/>
</dbReference>
<dbReference type="PROSITE" id="PS51192">
    <property type="entry name" value="HELICASE_ATP_BIND_1"/>
    <property type="match status" value="1"/>
</dbReference>
<keyword evidence="8" id="KW-1185">Reference proteome</keyword>
<accession>A0A6A5UXH5</accession>
<name>A0A6A5UXH5_9PLEO</name>
<dbReference type="InterPro" id="IPR001650">
    <property type="entry name" value="Helicase_C-like"/>
</dbReference>
<dbReference type="CDD" id="cd18793">
    <property type="entry name" value="SF2_C_SNF"/>
    <property type="match status" value="1"/>
</dbReference>